<dbReference type="Proteomes" id="UP000241107">
    <property type="component" value="Unassembled WGS sequence"/>
</dbReference>
<gene>
    <name evidence="1" type="ORF">C7M61_004668</name>
</gene>
<evidence type="ECO:0000313" key="1">
    <source>
        <dbReference type="EMBL" id="PSK35421.1"/>
    </source>
</evidence>
<reference evidence="1 2" key="1">
    <citation type="submission" date="2018-03" db="EMBL/GenBank/DDBJ databases">
        <title>Candida pseudohaemulonii genome assembly and annotation.</title>
        <authorList>
            <person name="Munoz J.F."/>
            <person name="Gade L.G."/>
            <person name="Chow N.A."/>
            <person name="Litvintseva A.P."/>
            <person name="Loparev V.N."/>
            <person name="Cuomo C.A."/>
        </authorList>
    </citation>
    <scope>NUCLEOTIDE SEQUENCE [LARGE SCALE GENOMIC DNA]</scope>
    <source>
        <strain evidence="1 2">B12108</strain>
    </source>
</reference>
<evidence type="ECO:0000313" key="2">
    <source>
        <dbReference type="Proteomes" id="UP000241107"/>
    </source>
</evidence>
<protein>
    <submittedName>
        <fullName evidence="1">Uncharacterized protein</fullName>
    </submittedName>
</protein>
<dbReference type="RefSeq" id="XP_024711937.1">
    <property type="nucleotide sequence ID" value="XM_024859985.1"/>
</dbReference>
<proteinExistence type="predicted"/>
<sequence>MIQSSILHESEYIGSVSTFGEPFLNAVPGFGENFTIPFALGSKDEYLLWLFHFMGQLKTQYGENVARYVVEYINGDDLALHTLPADEEEKEKIFALASSVVYSTLGYGVCMVYNMKYCDTSMRPMNCLRKFHQEFCKYKLEDLEEWFGNWAYVLQTLRDEDQNEAYKFALELNGFTAEEVELMKEIQANNDEKRELIARYLENSGSDYIDLSKRAYDVNSKLGSPPLHKKAVDGSWFLSKPKRLALAP</sequence>
<accession>A0A2P7YHI9</accession>
<organism evidence="1 2">
    <name type="scientific">Candidozyma pseudohaemuli</name>
    <dbReference type="NCBI Taxonomy" id="418784"/>
    <lineage>
        <taxon>Eukaryota</taxon>
        <taxon>Fungi</taxon>
        <taxon>Dikarya</taxon>
        <taxon>Ascomycota</taxon>
        <taxon>Saccharomycotina</taxon>
        <taxon>Pichiomycetes</taxon>
        <taxon>Metschnikowiaceae</taxon>
        <taxon>Candidozyma</taxon>
    </lineage>
</organism>
<dbReference type="GeneID" id="36568055"/>
<dbReference type="VEuPathDB" id="FungiDB:C7M61_004668"/>
<dbReference type="AlphaFoldDB" id="A0A2P7YHI9"/>
<name>A0A2P7YHI9_9ASCO</name>
<comment type="caution">
    <text evidence="1">The sequence shown here is derived from an EMBL/GenBank/DDBJ whole genome shotgun (WGS) entry which is preliminary data.</text>
</comment>
<dbReference type="EMBL" id="PYFQ01000016">
    <property type="protein sequence ID" value="PSK35421.1"/>
    <property type="molecule type" value="Genomic_DNA"/>
</dbReference>
<keyword evidence="2" id="KW-1185">Reference proteome</keyword>